<dbReference type="InterPro" id="IPR048343">
    <property type="entry name" value="ZW10_C"/>
</dbReference>
<dbReference type="GO" id="GO:0006888">
    <property type="term" value="P:endoplasmic reticulum to Golgi vesicle-mediated transport"/>
    <property type="evidence" value="ECO:0007669"/>
    <property type="project" value="TreeGrafter"/>
</dbReference>
<dbReference type="GO" id="GO:1990423">
    <property type="term" value="C:RZZ complex"/>
    <property type="evidence" value="ECO:0007669"/>
    <property type="project" value="TreeGrafter"/>
</dbReference>
<feature type="domain" description="Centromere/kinetochore protein zw10 C-terminal" evidence="2">
    <location>
        <begin position="429"/>
        <end position="559"/>
    </location>
</feature>
<organism evidence="4 5">
    <name type="scientific">Laodelphax striatellus</name>
    <name type="common">Small brown planthopper</name>
    <name type="synonym">Delphax striatella</name>
    <dbReference type="NCBI Taxonomy" id="195883"/>
    <lineage>
        <taxon>Eukaryota</taxon>
        <taxon>Metazoa</taxon>
        <taxon>Ecdysozoa</taxon>
        <taxon>Arthropoda</taxon>
        <taxon>Hexapoda</taxon>
        <taxon>Insecta</taxon>
        <taxon>Pterygota</taxon>
        <taxon>Neoptera</taxon>
        <taxon>Paraneoptera</taxon>
        <taxon>Hemiptera</taxon>
        <taxon>Auchenorrhyncha</taxon>
        <taxon>Fulgoroidea</taxon>
        <taxon>Delphacidae</taxon>
        <taxon>Criomorphinae</taxon>
        <taxon>Laodelphax</taxon>
    </lineage>
</organism>
<dbReference type="Pfam" id="PF20666">
    <property type="entry name" value="ZW10_C"/>
    <property type="match status" value="1"/>
</dbReference>
<name>A0A482XRS2_LAOST</name>
<dbReference type="EMBL" id="QKKF02002514">
    <property type="protein sequence ID" value="RZF48384.1"/>
    <property type="molecule type" value="Genomic_DNA"/>
</dbReference>
<reference evidence="4 5" key="1">
    <citation type="journal article" date="2017" name="Gigascience">
        <title>Genome sequence of the small brown planthopper, Laodelphax striatellus.</title>
        <authorList>
            <person name="Zhu J."/>
            <person name="Jiang F."/>
            <person name="Wang X."/>
            <person name="Yang P."/>
            <person name="Bao Y."/>
            <person name="Zhao W."/>
            <person name="Wang W."/>
            <person name="Lu H."/>
            <person name="Wang Q."/>
            <person name="Cui N."/>
            <person name="Li J."/>
            <person name="Chen X."/>
            <person name="Luo L."/>
            <person name="Yu J."/>
            <person name="Kang L."/>
            <person name="Cui F."/>
        </authorList>
    </citation>
    <scope>NUCLEOTIDE SEQUENCE [LARGE SCALE GENOMIC DNA]</scope>
    <source>
        <strain evidence="4">Lst14</strain>
    </source>
</reference>
<comment type="caution">
    <text evidence="4">The sequence shown here is derived from an EMBL/GenBank/DDBJ whole genome shotgun (WGS) entry which is preliminary data.</text>
</comment>
<dbReference type="Pfam" id="PF20665">
    <property type="entry name" value="Zw10_middle"/>
    <property type="match status" value="1"/>
</dbReference>
<accession>A0A482XRS2</accession>
<dbReference type="Pfam" id="PF22766">
    <property type="entry name" value="ZW10_C2"/>
    <property type="match status" value="1"/>
</dbReference>
<dbReference type="OrthoDB" id="534815at2759"/>
<evidence type="ECO:0000313" key="4">
    <source>
        <dbReference type="EMBL" id="RZF48384.1"/>
    </source>
</evidence>
<dbReference type="PANTHER" id="PTHR12205">
    <property type="entry name" value="CENTROMERE/KINETOCHORE PROTEIN ZW10"/>
    <property type="match status" value="1"/>
</dbReference>
<dbReference type="Proteomes" id="UP000291343">
    <property type="component" value="Unassembled WGS sequence"/>
</dbReference>
<protein>
    <recommendedName>
        <fullName evidence="6">Centromere/kinetochore protein zw10</fullName>
    </recommendedName>
</protein>
<evidence type="ECO:0000259" key="3">
    <source>
        <dbReference type="Pfam" id="PF22766"/>
    </source>
</evidence>
<evidence type="ECO:0000313" key="5">
    <source>
        <dbReference type="Proteomes" id="UP000291343"/>
    </source>
</evidence>
<evidence type="ECO:0000259" key="2">
    <source>
        <dbReference type="Pfam" id="PF20666"/>
    </source>
</evidence>
<dbReference type="SMR" id="A0A482XRS2"/>
<proteinExistence type="predicted"/>
<dbReference type="FunCoup" id="A0A482XRS2">
    <property type="interactions" value="1646"/>
</dbReference>
<feature type="domain" description="ZW10 C-terminal helical" evidence="3">
    <location>
        <begin position="583"/>
        <end position="726"/>
    </location>
</feature>
<evidence type="ECO:0008006" key="6">
    <source>
        <dbReference type="Google" id="ProtNLM"/>
    </source>
</evidence>
<evidence type="ECO:0000259" key="1">
    <source>
        <dbReference type="Pfam" id="PF20665"/>
    </source>
</evidence>
<sequence length="727" mass="83169">MNFLADILATADAAELEDLNCRVQEFTEVISNLKTDVSNVIEGTYVTFRPVLIDHLDMGRKAETLNQDLTELLSRVEIQISRDPSNTTSDLSRLKQALDEQCVDLNFINSLLSFHTNLIEAKRNERNTLFLECSKKYRQLKQQILHEETLKSFSNYQRLCGELRRFYSRAALRTLQEWQPLISWSVIDLDLDKQKSEISLKINTITSKEQLINALYNFDLLSLEVEKFSKQLLNNTLLPIIDKLCKILVTSSGDTLMLSTCTKTKPVGKRKPCIDVLNELIVAFQFIYSHLDVEIGETGSQTTFITELGEEIGDDFCDHLIEHCLEEAVPKNVEDLEHFSKIIKKMTELDDLLHEKGFLSNDNNKLKHYKEDVKILMTDRISQCYLMKAKSMMKADLFDIMDAGVKDKANKKTFYDEIANVDQISESSFEFPHMKISKSADGILHLIEKMLKEATSNSSKMITRTLYLRARHIIKMYCDLSPFYHKHVLDTNPQYSAFFYNNCQYLAHRLTLLARKYKEPLSIILDDEIVVISDLIPVLTSTGAQALRNQLNAQKRKIIDTLGNSGLITLMDSKEIPSSIEESICQICRQFSFLQSLWENVLSNATYCKALGYLCNACVEDLTRTVCSYSSIDETSAKHLIHVFNIVEKKLTSIFEDPQDIVKNVKLWLKFKEIIKFLGADLNEVEARWENGKGPLAQEFTAQEVKKLIRAAFSGSIKRASILAAIQ</sequence>
<dbReference type="AlphaFoldDB" id="A0A482XRS2"/>
<dbReference type="GO" id="GO:0007094">
    <property type="term" value="P:mitotic spindle assembly checkpoint signaling"/>
    <property type="evidence" value="ECO:0007669"/>
    <property type="project" value="TreeGrafter"/>
</dbReference>
<dbReference type="Gene3D" id="1.10.357.150">
    <property type="match status" value="1"/>
</dbReference>
<feature type="domain" description="Centromere/kinetochore protein zw10 middle" evidence="1">
    <location>
        <begin position="176"/>
        <end position="393"/>
    </location>
</feature>
<dbReference type="InParanoid" id="A0A482XRS2"/>
<gene>
    <name evidence="4" type="ORF">LSTR_LSTR007551</name>
</gene>
<dbReference type="InterPro" id="IPR046362">
    <property type="entry name" value="Zw10/DSL1_C_sf"/>
</dbReference>
<dbReference type="InterPro" id="IPR048344">
    <property type="entry name" value="Zw10_middle"/>
</dbReference>
<dbReference type="STRING" id="195883.A0A482XRS2"/>
<keyword evidence="5" id="KW-1185">Reference proteome</keyword>
<dbReference type="GO" id="GO:0005737">
    <property type="term" value="C:cytoplasm"/>
    <property type="evidence" value="ECO:0007669"/>
    <property type="project" value="GOC"/>
</dbReference>
<dbReference type="PANTHER" id="PTHR12205:SF0">
    <property type="entry name" value="CENTROMERE_KINETOCHORE PROTEIN ZW10 HOMOLOG"/>
    <property type="match status" value="1"/>
</dbReference>
<dbReference type="InterPro" id="IPR055148">
    <property type="entry name" value="ZW10_C_2"/>
</dbReference>